<accession>A0ABT2RTL7</accession>
<dbReference type="Proteomes" id="UP001652461">
    <property type="component" value="Unassembled WGS sequence"/>
</dbReference>
<proteinExistence type="predicted"/>
<dbReference type="EMBL" id="JAOQKC010000002">
    <property type="protein sequence ID" value="MCU6695653.1"/>
    <property type="molecule type" value="Genomic_DNA"/>
</dbReference>
<dbReference type="RefSeq" id="WP_158361752.1">
    <property type="nucleotide sequence ID" value="NZ_JAOQKC010000002.1"/>
</dbReference>
<evidence type="ECO:0000313" key="1">
    <source>
        <dbReference type="EMBL" id="MCU6695653.1"/>
    </source>
</evidence>
<organism evidence="1 2">
    <name type="scientific">Laedolimicola ammoniilytica</name>
    <dbReference type="NCBI Taxonomy" id="2981771"/>
    <lineage>
        <taxon>Bacteria</taxon>
        <taxon>Bacillati</taxon>
        <taxon>Bacillota</taxon>
        <taxon>Clostridia</taxon>
        <taxon>Lachnospirales</taxon>
        <taxon>Lachnospiraceae</taxon>
        <taxon>Laedolimicola</taxon>
    </lineage>
</organism>
<keyword evidence="2" id="KW-1185">Reference proteome</keyword>
<comment type="caution">
    <text evidence="1">The sequence shown here is derived from an EMBL/GenBank/DDBJ whole genome shotgun (WGS) entry which is preliminary data.</text>
</comment>
<name>A0ABT2RTL7_9FIRM</name>
<gene>
    <name evidence="1" type="ORF">OCV63_01915</name>
</gene>
<protein>
    <submittedName>
        <fullName evidence="1">Uncharacterized protein</fullName>
    </submittedName>
</protein>
<reference evidence="1 2" key="1">
    <citation type="journal article" date="2021" name="ISME Commun">
        <title>Automated analysis of genomic sequences facilitates high-throughput and comprehensive description of bacteria.</title>
        <authorList>
            <person name="Hitch T.C.A."/>
        </authorList>
    </citation>
    <scope>NUCLEOTIDE SEQUENCE [LARGE SCALE GENOMIC DNA]</scope>
    <source>
        <strain evidence="1 2">Sanger_04</strain>
    </source>
</reference>
<sequence length="438" mass="52270">MGEHKKLRGGSLSLKFILELYFGIILPRKMMTNKNTLAYNERYIRDTFRWLENKGYIEYFKLAGKRYCYLTEKGFAVLEHTDSRYEINPVNRRRHQFYEREAREQARSGEVYLAMERCDILASPNLRSTLEDLLNEKKILKKLYSRYEGWHYAPNGKKKEYSSQELFQEGIYFTSQEIRYAAMQMNLGDMFKMSRMEGVLIYRDRIFICYNTMERMLRWNNSCEDTAVLGLSRLFYGFGMEEGGLKVQEKEIIGIVFGHRYGTNLKKLVWGNTKEMPTEATEDKIHYLSSKLLYSGNIRNFSKMYYLTLENDQMIPQMKRLLSHVFAEDLIAQREEKAFNKIAAETGENWIWMNEWDRCGVSWGQAGKKHNVYRLTDLELNQLRELLEKDEEYYLITFEEYGPYLQEILGGKLKRLYYYESTRMDSIKLGWQKENVIE</sequence>
<evidence type="ECO:0000313" key="2">
    <source>
        <dbReference type="Proteomes" id="UP001652461"/>
    </source>
</evidence>